<dbReference type="CDD" id="cd06550">
    <property type="entry name" value="TM_ABC_iron-siderophores_like"/>
    <property type="match status" value="1"/>
</dbReference>
<evidence type="ECO:0000313" key="9">
    <source>
        <dbReference type="EMBL" id="GAA4126872.1"/>
    </source>
</evidence>
<evidence type="ECO:0000256" key="6">
    <source>
        <dbReference type="ARBA" id="ARBA00022989"/>
    </source>
</evidence>
<comment type="similarity">
    <text evidence="2">Belongs to the binding-protein-dependent transport system permease family. FecCD subfamily.</text>
</comment>
<organism evidence="9 10">
    <name type="scientific">Actinomadura keratinilytica</name>
    <dbReference type="NCBI Taxonomy" id="547461"/>
    <lineage>
        <taxon>Bacteria</taxon>
        <taxon>Bacillati</taxon>
        <taxon>Actinomycetota</taxon>
        <taxon>Actinomycetes</taxon>
        <taxon>Streptosporangiales</taxon>
        <taxon>Thermomonosporaceae</taxon>
        <taxon>Actinomadura</taxon>
    </lineage>
</organism>
<keyword evidence="3" id="KW-0813">Transport</keyword>
<keyword evidence="6 8" id="KW-1133">Transmembrane helix</keyword>
<accession>A0ABP7XWV9</accession>
<feature type="transmembrane region" description="Helical" evidence="8">
    <location>
        <begin position="316"/>
        <end position="335"/>
    </location>
</feature>
<dbReference type="Pfam" id="PF01032">
    <property type="entry name" value="FecCD"/>
    <property type="match status" value="1"/>
</dbReference>
<sequence length="343" mass="33809">MTAAGREAGVGRTERTGAAAGQAAALAAGVALLAAVAVVSIGVGAHRVAPAEVVRALFAYDGSAEQMIVRDVRAPRALLAVGVGAALAVSGVLVQTLSRNPLAEPGILGVTAGAGFAMTVGSALGAAAAPAGRLAVATAGAVLAAALVYAVGRSSPLRLVLTGVALSAVLSGVSLGMRLMLPDVFDQYRFWSVGSLAGRERAPLALPLAAIGIAVVGALLLGRALNAVALGDNVAHALGVHVARVRSTALVLITVLAGAATAVAGPIMFVGLIVPHAVRPLARGSVPWLTVHAAVFGAVLLLLADMGSRVLLPTGEVPVAIVTAFIGGPVLIWAVRRYGAGAP</sequence>
<reference evidence="10" key="1">
    <citation type="journal article" date="2019" name="Int. J. Syst. Evol. Microbiol.">
        <title>The Global Catalogue of Microorganisms (GCM) 10K type strain sequencing project: providing services to taxonomists for standard genome sequencing and annotation.</title>
        <authorList>
            <consortium name="The Broad Institute Genomics Platform"/>
            <consortium name="The Broad Institute Genome Sequencing Center for Infectious Disease"/>
            <person name="Wu L."/>
            <person name="Ma J."/>
        </authorList>
    </citation>
    <scope>NUCLEOTIDE SEQUENCE [LARGE SCALE GENOMIC DNA]</scope>
    <source>
        <strain evidence="10">JCM 17316</strain>
    </source>
</reference>
<evidence type="ECO:0000256" key="5">
    <source>
        <dbReference type="ARBA" id="ARBA00022692"/>
    </source>
</evidence>
<dbReference type="EMBL" id="BAABDO010000001">
    <property type="protein sequence ID" value="GAA4126872.1"/>
    <property type="molecule type" value="Genomic_DNA"/>
</dbReference>
<feature type="transmembrane region" description="Helical" evidence="8">
    <location>
        <begin position="77"/>
        <end position="94"/>
    </location>
</feature>
<dbReference type="PANTHER" id="PTHR30472">
    <property type="entry name" value="FERRIC ENTEROBACTIN TRANSPORT SYSTEM PERMEASE PROTEIN"/>
    <property type="match status" value="1"/>
</dbReference>
<feature type="transmembrane region" description="Helical" evidence="8">
    <location>
        <begin position="202"/>
        <end position="229"/>
    </location>
</feature>
<evidence type="ECO:0000256" key="2">
    <source>
        <dbReference type="ARBA" id="ARBA00007935"/>
    </source>
</evidence>
<feature type="transmembrane region" description="Helical" evidence="8">
    <location>
        <begin position="106"/>
        <end position="127"/>
    </location>
</feature>
<dbReference type="PANTHER" id="PTHR30472:SF1">
    <property type="entry name" value="FE(3+) DICITRATE TRANSPORT SYSTEM PERMEASE PROTEIN FECC-RELATED"/>
    <property type="match status" value="1"/>
</dbReference>
<feature type="transmembrane region" description="Helical" evidence="8">
    <location>
        <begin position="23"/>
        <end position="45"/>
    </location>
</feature>
<feature type="transmembrane region" description="Helical" evidence="8">
    <location>
        <begin position="158"/>
        <end position="181"/>
    </location>
</feature>
<protein>
    <submittedName>
        <fullName evidence="9">Fe(3+)-siderophore ABC transporter permease</fullName>
    </submittedName>
</protein>
<name>A0ABP7XWV9_9ACTN</name>
<dbReference type="Gene3D" id="1.10.3470.10">
    <property type="entry name" value="ABC transporter involved in vitamin B12 uptake, BtuC"/>
    <property type="match status" value="1"/>
</dbReference>
<comment type="caution">
    <text evidence="9">The sequence shown here is derived from an EMBL/GenBank/DDBJ whole genome shotgun (WGS) entry which is preliminary data.</text>
</comment>
<dbReference type="SUPFAM" id="SSF81345">
    <property type="entry name" value="ABC transporter involved in vitamin B12 uptake, BtuC"/>
    <property type="match status" value="1"/>
</dbReference>
<keyword evidence="4" id="KW-1003">Cell membrane</keyword>
<dbReference type="InterPro" id="IPR037294">
    <property type="entry name" value="ABC_BtuC-like"/>
</dbReference>
<evidence type="ECO:0000256" key="3">
    <source>
        <dbReference type="ARBA" id="ARBA00022448"/>
    </source>
</evidence>
<dbReference type="InterPro" id="IPR000522">
    <property type="entry name" value="ABC_transptr_permease_BtuC"/>
</dbReference>
<proteinExistence type="inferred from homology"/>
<dbReference type="Proteomes" id="UP001500266">
    <property type="component" value="Unassembled WGS sequence"/>
</dbReference>
<feature type="transmembrane region" description="Helical" evidence="8">
    <location>
        <begin position="134"/>
        <end position="152"/>
    </location>
</feature>
<evidence type="ECO:0000256" key="1">
    <source>
        <dbReference type="ARBA" id="ARBA00004651"/>
    </source>
</evidence>
<feature type="transmembrane region" description="Helical" evidence="8">
    <location>
        <begin position="286"/>
        <end position="304"/>
    </location>
</feature>
<comment type="subcellular location">
    <subcellularLocation>
        <location evidence="1">Cell membrane</location>
        <topology evidence="1">Multi-pass membrane protein</topology>
    </subcellularLocation>
</comment>
<keyword evidence="7 8" id="KW-0472">Membrane</keyword>
<gene>
    <name evidence="9" type="ORF">GCM10022416_01000</name>
</gene>
<feature type="transmembrane region" description="Helical" evidence="8">
    <location>
        <begin position="249"/>
        <end position="274"/>
    </location>
</feature>
<evidence type="ECO:0000256" key="7">
    <source>
        <dbReference type="ARBA" id="ARBA00023136"/>
    </source>
</evidence>
<evidence type="ECO:0000313" key="10">
    <source>
        <dbReference type="Proteomes" id="UP001500266"/>
    </source>
</evidence>
<evidence type="ECO:0000256" key="8">
    <source>
        <dbReference type="SAM" id="Phobius"/>
    </source>
</evidence>
<evidence type="ECO:0000256" key="4">
    <source>
        <dbReference type="ARBA" id="ARBA00022475"/>
    </source>
</evidence>
<keyword evidence="10" id="KW-1185">Reference proteome</keyword>
<keyword evidence="5 8" id="KW-0812">Transmembrane</keyword>